<feature type="transmembrane region" description="Helical" evidence="1">
    <location>
        <begin position="12"/>
        <end position="35"/>
    </location>
</feature>
<keyword evidence="1" id="KW-0472">Membrane</keyword>
<protein>
    <submittedName>
        <fullName evidence="2">Type II secretion system protein</fullName>
    </submittedName>
</protein>
<evidence type="ECO:0000256" key="1">
    <source>
        <dbReference type="SAM" id="Phobius"/>
    </source>
</evidence>
<dbReference type="Proteomes" id="UP000462760">
    <property type="component" value="Unassembled WGS sequence"/>
</dbReference>
<organism evidence="2 3">
    <name type="scientific">Anaerosalibacter bizertensis</name>
    <dbReference type="NCBI Taxonomy" id="932217"/>
    <lineage>
        <taxon>Bacteria</taxon>
        <taxon>Bacillati</taxon>
        <taxon>Bacillota</taxon>
        <taxon>Tissierellia</taxon>
        <taxon>Tissierellales</taxon>
        <taxon>Sporanaerobacteraceae</taxon>
        <taxon>Anaerosalibacter</taxon>
    </lineage>
</organism>
<keyword evidence="1" id="KW-1133">Transmembrane helix</keyword>
<dbReference type="EMBL" id="VULR01000004">
    <property type="protein sequence ID" value="MSS42859.1"/>
    <property type="molecule type" value="Genomic_DNA"/>
</dbReference>
<evidence type="ECO:0000313" key="2">
    <source>
        <dbReference type="EMBL" id="MSS42859.1"/>
    </source>
</evidence>
<keyword evidence="1" id="KW-0812">Transmembrane</keyword>
<dbReference type="OrthoDB" id="1707976at2"/>
<gene>
    <name evidence="2" type="ORF">FYJ27_03805</name>
</gene>
<name>A0A844FFV5_9FIRM</name>
<proteinExistence type="predicted"/>
<dbReference type="AlphaFoldDB" id="A0A844FFV5"/>
<comment type="caution">
    <text evidence="2">The sequence shown here is derived from an EMBL/GenBank/DDBJ whole genome shotgun (WGS) entry which is preliminary data.</text>
</comment>
<reference evidence="2 3" key="1">
    <citation type="submission" date="2019-08" db="EMBL/GenBank/DDBJ databases">
        <title>In-depth cultivation of the pig gut microbiome towards novel bacterial diversity and tailored functional studies.</title>
        <authorList>
            <person name="Wylensek D."/>
            <person name="Hitch T.C.A."/>
            <person name="Clavel T."/>
        </authorList>
    </citation>
    <scope>NUCLEOTIDE SEQUENCE [LARGE SCALE GENOMIC DNA]</scope>
    <source>
        <strain evidence="2 3">Med78-601-WT-4W-RMD-3</strain>
    </source>
</reference>
<evidence type="ECO:0000313" key="3">
    <source>
        <dbReference type="Proteomes" id="UP000462760"/>
    </source>
</evidence>
<accession>A0A844FFV5</accession>
<sequence length="150" mass="17507">MMGSKNMNRKGFLLIEVLIGIFLLGLITTTFFPIFTLMNNQFKNVEIKNDMKYYGETVIEKIKAFDFNKSSGECILDMELEKLINIFCENDEVEVDLPLSSDKDFRYRVNICKNNKGNNLWKIYVKVLPKNNKENMEGVSFETILQKPEK</sequence>